<evidence type="ECO:0000313" key="4">
    <source>
        <dbReference type="EMBL" id="KAK2171842.1"/>
    </source>
</evidence>
<evidence type="ECO:0000313" key="5">
    <source>
        <dbReference type="Proteomes" id="UP001209878"/>
    </source>
</evidence>
<feature type="domain" description="GPR180-like N-terminal" evidence="3">
    <location>
        <begin position="90"/>
        <end position="220"/>
    </location>
</feature>
<name>A0AAD9KIN4_RIDPI</name>
<feature type="region of interest" description="Disordered" evidence="1">
    <location>
        <begin position="63"/>
        <end position="85"/>
    </location>
</feature>
<comment type="caution">
    <text evidence="4">The sequence shown here is derived from an EMBL/GenBank/DDBJ whole genome shotgun (WGS) entry which is preliminary data.</text>
</comment>
<dbReference type="Proteomes" id="UP001209878">
    <property type="component" value="Unassembled WGS sequence"/>
</dbReference>
<evidence type="ECO:0000259" key="3">
    <source>
        <dbReference type="Pfam" id="PF21892"/>
    </source>
</evidence>
<dbReference type="AlphaFoldDB" id="A0AAD9KIN4"/>
<feature type="chain" id="PRO_5042259864" description="GPR180-like N-terminal domain-containing protein" evidence="2">
    <location>
        <begin position="26"/>
        <end position="262"/>
    </location>
</feature>
<dbReference type="EMBL" id="JAODUO010001019">
    <property type="protein sequence ID" value="KAK2171842.1"/>
    <property type="molecule type" value="Genomic_DNA"/>
</dbReference>
<organism evidence="4 5">
    <name type="scientific">Ridgeia piscesae</name>
    <name type="common">Tubeworm</name>
    <dbReference type="NCBI Taxonomy" id="27915"/>
    <lineage>
        <taxon>Eukaryota</taxon>
        <taxon>Metazoa</taxon>
        <taxon>Spiralia</taxon>
        <taxon>Lophotrochozoa</taxon>
        <taxon>Annelida</taxon>
        <taxon>Polychaeta</taxon>
        <taxon>Sedentaria</taxon>
        <taxon>Canalipalpata</taxon>
        <taxon>Sabellida</taxon>
        <taxon>Siboglinidae</taxon>
        <taxon>Ridgeia</taxon>
    </lineage>
</organism>
<evidence type="ECO:0000256" key="1">
    <source>
        <dbReference type="SAM" id="MobiDB-lite"/>
    </source>
</evidence>
<feature type="signal peptide" evidence="2">
    <location>
        <begin position="1"/>
        <end position="25"/>
    </location>
</feature>
<sequence length="262" mass="28558">MTGGQAGLLWTLLAALAGVALETLADNSSAVYWPGMYYHLYGSATDMPCTAEGCYYPTNSTEETPVLGRSRPAPPPLSEDERDPSDPCFVTGHLDLSKNWYGYLAIMNMQSVGGKLFYRFIYPEHSCCIKILLYLQEQMDRLRANMNCLQKQAVLDAMSPQVITLSPSIPSSGCSVNRSVIGGVRMIECSSGRILQSARARRWYVAAVSCGSPTGLNLRYSMLIYGHVGRCPQNYSAQATGVIAGPSLWTLVIGVIVIHKSL</sequence>
<dbReference type="Pfam" id="PF21892">
    <property type="entry name" value="TMEM145_N"/>
    <property type="match status" value="1"/>
</dbReference>
<reference evidence="4" key="1">
    <citation type="journal article" date="2023" name="Mol. Biol. Evol.">
        <title>Third-Generation Sequencing Reveals the Adaptive Role of the Epigenome in Three Deep-Sea Polychaetes.</title>
        <authorList>
            <person name="Perez M."/>
            <person name="Aroh O."/>
            <person name="Sun Y."/>
            <person name="Lan Y."/>
            <person name="Juniper S.K."/>
            <person name="Young C.R."/>
            <person name="Angers B."/>
            <person name="Qian P.Y."/>
        </authorList>
    </citation>
    <scope>NUCLEOTIDE SEQUENCE</scope>
    <source>
        <strain evidence="4">R07B-5</strain>
    </source>
</reference>
<dbReference type="InterPro" id="IPR053880">
    <property type="entry name" value="GPR180-like_N"/>
</dbReference>
<gene>
    <name evidence="4" type="ORF">NP493_1020g01002</name>
</gene>
<keyword evidence="2" id="KW-0732">Signal</keyword>
<protein>
    <recommendedName>
        <fullName evidence="3">GPR180-like N-terminal domain-containing protein</fullName>
    </recommendedName>
</protein>
<accession>A0AAD9KIN4</accession>
<evidence type="ECO:0000256" key="2">
    <source>
        <dbReference type="SAM" id="SignalP"/>
    </source>
</evidence>
<proteinExistence type="predicted"/>
<keyword evidence="5" id="KW-1185">Reference proteome</keyword>